<keyword evidence="2" id="KW-1185">Reference proteome</keyword>
<evidence type="ECO:0000313" key="1">
    <source>
        <dbReference type="EMBL" id="CAG9180502.1"/>
    </source>
</evidence>
<accession>A0ABM8XJW9</accession>
<sequence length="86" mass="9762">MYYTFTLNYQLSEFDCDVDGLVHRLSKTCFDHALIRIGRERRLTLSFSCPVAETLASMTATVVHLESTVPSAKFLSCTRRDGAHLF</sequence>
<dbReference type="RefSeq" id="WP_223992511.1">
    <property type="nucleotide sequence ID" value="NZ_CAJZAG010000009.1"/>
</dbReference>
<proteinExistence type="predicted"/>
<reference evidence="1 2" key="1">
    <citation type="submission" date="2021-08" db="EMBL/GenBank/DDBJ databases">
        <authorList>
            <person name="Peeters C."/>
        </authorList>
    </citation>
    <scope>NUCLEOTIDE SEQUENCE [LARGE SCALE GENOMIC DNA]</scope>
    <source>
        <strain evidence="1 2">LMG 32289</strain>
    </source>
</reference>
<name>A0ABM8XJW9_9BURK</name>
<organism evidence="1 2">
    <name type="scientific">Cupriavidus pampae</name>
    <dbReference type="NCBI Taxonomy" id="659251"/>
    <lineage>
        <taxon>Bacteria</taxon>
        <taxon>Pseudomonadati</taxon>
        <taxon>Pseudomonadota</taxon>
        <taxon>Betaproteobacteria</taxon>
        <taxon>Burkholderiales</taxon>
        <taxon>Burkholderiaceae</taxon>
        <taxon>Cupriavidus</taxon>
    </lineage>
</organism>
<comment type="caution">
    <text evidence="1">The sequence shown here is derived from an EMBL/GenBank/DDBJ whole genome shotgun (WGS) entry which is preliminary data.</text>
</comment>
<dbReference type="EMBL" id="CAJZAG010000009">
    <property type="protein sequence ID" value="CAG9180502.1"/>
    <property type="molecule type" value="Genomic_DNA"/>
</dbReference>
<dbReference type="Proteomes" id="UP000706525">
    <property type="component" value="Unassembled WGS sequence"/>
</dbReference>
<protein>
    <submittedName>
        <fullName evidence="1">Uncharacterized protein</fullName>
    </submittedName>
</protein>
<gene>
    <name evidence="1" type="ORF">LMG32289_04636</name>
</gene>
<evidence type="ECO:0000313" key="2">
    <source>
        <dbReference type="Proteomes" id="UP000706525"/>
    </source>
</evidence>